<protein>
    <recommendedName>
        <fullName evidence="12">Tryptophan synthase beta chain</fullName>
        <ecNumber evidence="12">4.2.1.20</ecNumber>
    </recommendedName>
</protein>
<comment type="similarity">
    <text evidence="4 12">Belongs to the TrpB family.</text>
</comment>
<evidence type="ECO:0000256" key="2">
    <source>
        <dbReference type="ARBA" id="ARBA00002786"/>
    </source>
</evidence>
<dbReference type="GO" id="GO:0052684">
    <property type="term" value="F:L-serine hydro-lyase (adding indole, L-tryptophan-forming) activity"/>
    <property type="evidence" value="ECO:0007669"/>
    <property type="project" value="TreeGrafter"/>
</dbReference>
<feature type="domain" description="Tryptophan synthase beta chain-like PALP" evidence="13">
    <location>
        <begin position="78"/>
        <end position="419"/>
    </location>
</feature>
<dbReference type="HAMAP" id="MF_00133">
    <property type="entry name" value="Trp_synth_beta"/>
    <property type="match status" value="1"/>
</dbReference>
<organism evidence="14 15">
    <name type="scientific">Oryzomicrobium terrae</name>
    <dbReference type="NCBI Taxonomy" id="1735038"/>
    <lineage>
        <taxon>Bacteria</taxon>
        <taxon>Pseudomonadati</taxon>
        <taxon>Pseudomonadota</taxon>
        <taxon>Betaproteobacteria</taxon>
        <taxon>Rhodocyclales</taxon>
        <taxon>Rhodocyclaceae</taxon>
        <taxon>Oryzomicrobium</taxon>
    </lineage>
</organism>
<evidence type="ECO:0000256" key="12">
    <source>
        <dbReference type="HAMAP-Rule" id="MF_00133"/>
    </source>
</evidence>
<dbReference type="GO" id="GO:0004834">
    <property type="term" value="F:tryptophan synthase activity"/>
    <property type="evidence" value="ECO:0007669"/>
    <property type="project" value="UniProtKB-UniRule"/>
</dbReference>
<dbReference type="NCBIfam" id="TIGR01415">
    <property type="entry name" value="trpB_rel"/>
    <property type="match status" value="1"/>
</dbReference>
<dbReference type="PIRSF" id="PIRSF500824">
    <property type="entry name" value="TrpB_prok"/>
    <property type="match status" value="1"/>
</dbReference>
<evidence type="ECO:0000256" key="5">
    <source>
        <dbReference type="ARBA" id="ARBA00011270"/>
    </source>
</evidence>
<dbReference type="Pfam" id="PF00291">
    <property type="entry name" value="PALP"/>
    <property type="match status" value="1"/>
</dbReference>
<dbReference type="Proteomes" id="UP000323671">
    <property type="component" value="Chromosome"/>
</dbReference>
<dbReference type="InterPro" id="IPR001926">
    <property type="entry name" value="TrpB-like_PALP"/>
</dbReference>
<feature type="modified residue" description="N6-(pyridoxal phosphate)lysine" evidence="12">
    <location>
        <position position="114"/>
    </location>
</feature>
<evidence type="ECO:0000256" key="7">
    <source>
        <dbReference type="ARBA" id="ARBA00022822"/>
    </source>
</evidence>
<dbReference type="NCBIfam" id="NF009057">
    <property type="entry name" value="PRK12391.1"/>
    <property type="match status" value="1"/>
</dbReference>
<comment type="pathway">
    <text evidence="3 12">Amino-acid biosynthesis; L-tryptophan biosynthesis; L-tryptophan from chorismate: step 5/5.</text>
</comment>
<reference evidence="14 15" key="1">
    <citation type="submission" date="2017-07" db="EMBL/GenBank/DDBJ databases">
        <title>Complete genome sequence of Oryzomicrobium terrae TPP412.</title>
        <authorList>
            <person name="Chiu L.-W."/>
            <person name="Lo K.-J."/>
            <person name="Tsai Y.-M."/>
            <person name="Lin S.-S."/>
            <person name="Kuo C.-H."/>
            <person name="Liu C.-T."/>
        </authorList>
    </citation>
    <scope>NUCLEOTIDE SEQUENCE [LARGE SCALE GENOMIC DNA]</scope>
    <source>
        <strain evidence="14 15">TPP412</strain>
    </source>
</reference>
<sequence length="457" mass="49450">MSSLEPSRIYLDPAEMPTHWYNVAADLPTPPAPPLGPDGEVVKPEQMQAIFPDAIIEQEMSAQRWIEIPEEVRDIYRLWRPSPLVRAHRLEAALGTPAKIFYKYEGVSPAGSHKPNSAVPQAFYNKQAGIKRLTTETGAGQWGSSISFAGQMFGLDVRVYMVNVSYHQKPYRRLMMQTWGAEVFASPSELTQTGRDALAKDANNPGSLGLAISEAVEEAASRADTNYTLGSVLNHVLLHQSIIGLEAKTQFDKIGLYPDVIVGPCGGGSSFGGIAFPFLADKAAGEKRAERLRCVAVEPTSCPTLTQGAYAYDFGDASGFTPLMKMYTLGHDFMPPGIHAGGLRYHGASSLVSQLTHEGLVEPLAVPQLATFDAGVQFARSEGIIPAPESCHAIRAAIDEALAAKASGEPKVILFNLTGHGHFDMTSYDRYFSGQLEDFAYPADAIRASLEHLPKVG</sequence>
<dbReference type="InterPro" id="IPR006653">
    <property type="entry name" value="Trp_synth_b_CS"/>
</dbReference>
<keyword evidence="10 12" id="KW-0456">Lyase</keyword>
<keyword evidence="9 12" id="KW-0057">Aromatic amino acid biosynthesis</keyword>
<gene>
    <name evidence="12 14" type="primary">trpB</name>
    <name evidence="14" type="ORF">OTERR_04730</name>
</gene>
<evidence type="ECO:0000256" key="9">
    <source>
        <dbReference type="ARBA" id="ARBA00023141"/>
    </source>
</evidence>
<dbReference type="PANTHER" id="PTHR48077:SF6">
    <property type="entry name" value="TRYPTOPHAN SYNTHASE"/>
    <property type="match status" value="1"/>
</dbReference>
<evidence type="ECO:0000256" key="10">
    <source>
        <dbReference type="ARBA" id="ARBA00023239"/>
    </source>
</evidence>
<comment type="function">
    <text evidence="2 12">The beta subunit is responsible for the synthesis of L-tryptophan from indole and L-serine.</text>
</comment>
<dbReference type="KEGG" id="otr:OTERR_04730"/>
<dbReference type="AlphaFoldDB" id="A0A5C1E5V8"/>
<dbReference type="RefSeq" id="WP_054620102.1">
    <property type="nucleotide sequence ID" value="NZ_CP022579.1"/>
</dbReference>
<dbReference type="EMBL" id="CP022579">
    <property type="protein sequence ID" value="QEL63949.1"/>
    <property type="molecule type" value="Genomic_DNA"/>
</dbReference>
<dbReference type="InterPro" id="IPR023026">
    <property type="entry name" value="Trp_synth_beta/beta-like"/>
</dbReference>
<evidence type="ECO:0000259" key="13">
    <source>
        <dbReference type="Pfam" id="PF00291"/>
    </source>
</evidence>
<dbReference type="UniPathway" id="UPA00035">
    <property type="reaction ID" value="UER00044"/>
</dbReference>
<dbReference type="PROSITE" id="PS00168">
    <property type="entry name" value="TRP_SYNTHASE_BETA"/>
    <property type="match status" value="1"/>
</dbReference>
<keyword evidence="7 12" id="KW-0822">Tryptophan biosynthesis</keyword>
<name>A0A5C1E5V8_9RHOO</name>
<keyword evidence="8 12" id="KW-0663">Pyridoxal phosphate</keyword>
<dbReference type="InterPro" id="IPR006316">
    <property type="entry name" value="Trp_synth_b-like"/>
</dbReference>
<dbReference type="Gene3D" id="3.40.50.1100">
    <property type="match status" value="2"/>
</dbReference>
<comment type="subunit">
    <text evidence="5 12">Tetramer of two alpha and two beta chains.</text>
</comment>
<dbReference type="EC" id="4.2.1.20" evidence="12"/>
<evidence type="ECO:0000313" key="15">
    <source>
        <dbReference type="Proteomes" id="UP000323671"/>
    </source>
</evidence>
<proteinExistence type="inferred from homology"/>
<evidence type="ECO:0000313" key="14">
    <source>
        <dbReference type="EMBL" id="QEL63949.1"/>
    </source>
</evidence>
<dbReference type="InterPro" id="IPR036052">
    <property type="entry name" value="TrpB-like_PALP_sf"/>
</dbReference>
<evidence type="ECO:0000256" key="8">
    <source>
        <dbReference type="ARBA" id="ARBA00022898"/>
    </source>
</evidence>
<evidence type="ECO:0000256" key="1">
    <source>
        <dbReference type="ARBA" id="ARBA00001933"/>
    </source>
</evidence>
<evidence type="ECO:0000256" key="3">
    <source>
        <dbReference type="ARBA" id="ARBA00004733"/>
    </source>
</evidence>
<comment type="catalytic activity">
    <reaction evidence="11 12">
        <text>(1S,2R)-1-C-(indol-3-yl)glycerol 3-phosphate + L-serine = D-glyceraldehyde 3-phosphate + L-tryptophan + H2O</text>
        <dbReference type="Rhea" id="RHEA:10532"/>
        <dbReference type="ChEBI" id="CHEBI:15377"/>
        <dbReference type="ChEBI" id="CHEBI:33384"/>
        <dbReference type="ChEBI" id="CHEBI:57912"/>
        <dbReference type="ChEBI" id="CHEBI:58866"/>
        <dbReference type="ChEBI" id="CHEBI:59776"/>
        <dbReference type="EC" id="4.2.1.20"/>
    </reaction>
</comment>
<comment type="cofactor">
    <cofactor evidence="1 12">
        <name>pyridoxal 5'-phosphate</name>
        <dbReference type="ChEBI" id="CHEBI:597326"/>
    </cofactor>
</comment>
<dbReference type="PANTHER" id="PTHR48077">
    <property type="entry name" value="TRYPTOPHAN SYNTHASE-RELATED"/>
    <property type="match status" value="1"/>
</dbReference>
<dbReference type="GO" id="GO:0005737">
    <property type="term" value="C:cytoplasm"/>
    <property type="evidence" value="ECO:0007669"/>
    <property type="project" value="TreeGrafter"/>
</dbReference>
<evidence type="ECO:0000256" key="4">
    <source>
        <dbReference type="ARBA" id="ARBA00009982"/>
    </source>
</evidence>
<dbReference type="GO" id="GO:0030170">
    <property type="term" value="F:pyridoxal phosphate binding"/>
    <property type="evidence" value="ECO:0007669"/>
    <property type="project" value="InterPro"/>
</dbReference>
<dbReference type="SUPFAM" id="SSF53686">
    <property type="entry name" value="Tryptophan synthase beta subunit-like PLP-dependent enzymes"/>
    <property type="match status" value="1"/>
</dbReference>
<dbReference type="PIRSF" id="PIRSF001413">
    <property type="entry name" value="Trp_syn_beta"/>
    <property type="match status" value="1"/>
</dbReference>
<evidence type="ECO:0000256" key="6">
    <source>
        <dbReference type="ARBA" id="ARBA00022605"/>
    </source>
</evidence>
<keyword evidence="6 12" id="KW-0028">Amino-acid biosynthesis</keyword>
<accession>A0A5C1E5V8</accession>
<evidence type="ECO:0000256" key="11">
    <source>
        <dbReference type="ARBA" id="ARBA00049047"/>
    </source>
</evidence>
<keyword evidence="15" id="KW-1185">Reference proteome</keyword>